<feature type="region of interest" description="Disordered" evidence="1">
    <location>
        <begin position="201"/>
        <end position="283"/>
    </location>
</feature>
<comment type="caution">
    <text evidence="2">The sequence shown here is derived from an EMBL/GenBank/DDBJ whole genome shotgun (WGS) entry which is preliminary data.</text>
</comment>
<name>A0ABQ8ADZ9_BRANA</name>
<feature type="compositionally biased region" description="Polar residues" evidence="1">
    <location>
        <begin position="217"/>
        <end position="260"/>
    </location>
</feature>
<gene>
    <name evidence="2" type="ORF">HID58_052956</name>
</gene>
<sequence length="322" mass="36152">MTDSHEMKLKIHFGGSMKKIGDVEDNEYLGELGSKNVDWKTDDIVWDMLVDFCKEEALIRAPLGLIWCNSEKEEMKELRYVYDRYDGEMCQLRSTSKSEIDVVEVFVEHECSEHIPGVIQLSDTNRDDAECGDEEEEHKNQEGDQGHETGRNSHLKRLKLLENHQDMDAYLHVAIVISLDTLKLAAKTNLWFMRDQKTSVVDLGIPKPPSTRRRKTQNIGSSSHPVHATGASSQPVHATESSSQPVEATGSSSQPVEATGSSSDPKPHPKKPSQGPLKVRKTANIPHAVGTLWSPFTNRPFEVFGDRVYDRSDLNPQPPPQE</sequence>
<evidence type="ECO:0000313" key="2">
    <source>
        <dbReference type="EMBL" id="KAH0890527.1"/>
    </source>
</evidence>
<feature type="compositionally biased region" description="Basic and acidic residues" evidence="1">
    <location>
        <begin position="137"/>
        <end position="151"/>
    </location>
</feature>
<dbReference type="EMBL" id="JAGKQM010000013">
    <property type="protein sequence ID" value="KAH0890527.1"/>
    <property type="molecule type" value="Genomic_DNA"/>
</dbReference>
<protein>
    <submittedName>
        <fullName evidence="2">Uncharacterized protein</fullName>
    </submittedName>
</protein>
<feature type="region of interest" description="Disordered" evidence="1">
    <location>
        <begin position="122"/>
        <end position="151"/>
    </location>
</feature>
<organism evidence="2 3">
    <name type="scientific">Brassica napus</name>
    <name type="common">Rape</name>
    <dbReference type="NCBI Taxonomy" id="3708"/>
    <lineage>
        <taxon>Eukaryota</taxon>
        <taxon>Viridiplantae</taxon>
        <taxon>Streptophyta</taxon>
        <taxon>Embryophyta</taxon>
        <taxon>Tracheophyta</taxon>
        <taxon>Spermatophyta</taxon>
        <taxon>Magnoliopsida</taxon>
        <taxon>eudicotyledons</taxon>
        <taxon>Gunneridae</taxon>
        <taxon>Pentapetalae</taxon>
        <taxon>rosids</taxon>
        <taxon>malvids</taxon>
        <taxon>Brassicales</taxon>
        <taxon>Brassicaceae</taxon>
        <taxon>Brassiceae</taxon>
        <taxon>Brassica</taxon>
    </lineage>
</organism>
<proteinExistence type="predicted"/>
<reference evidence="2 3" key="1">
    <citation type="submission" date="2021-05" db="EMBL/GenBank/DDBJ databases">
        <title>Genome Assembly of Synthetic Allotetraploid Brassica napus Reveals Homoeologous Exchanges between Subgenomes.</title>
        <authorList>
            <person name="Davis J.T."/>
        </authorList>
    </citation>
    <scope>NUCLEOTIDE SEQUENCE [LARGE SCALE GENOMIC DNA]</scope>
    <source>
        <strain evidence="3">cv. Da-Ae</strain>
        <tissue evidence="2">Seedling</tissue>
    </source>
</reference>
<keyword evidence="3" id="KW-1185">Reference proteome</keyword>
<evidence type="ECO:0000256" key="1">
    <source>
        <dbReference type="SAM" id="MobiDB-lite"/>
    </source>
</evidence>
<dbReference type="Proteomes" id="UP000824890">
    <property type="component" value="Unassembled WGS sequence"/>
</dbReference>
<accession>A0ABQ8ADZ9</accession>
<evidence type="ECO:0000313" key="3">
    <source>
        <dbReference type="Proteomes" id="UP000824890"/>
    </source>
</evidence>